<dbReference type="RefSeq" id="WP_126548390.1">
    <property type="nucleotide sequence ID" value="NZ_BIFS01000001.1"/>
</dbReference>
<sequence length="156" mass="16924">MPKSILWLRTCILLLCLILIGCGNAQTNTTQEKLEKNALNYASFVKKLQAVGVSGTKADAQNSDFFSGTPYGLLIKGERVSIFEYLTSEDAQNEAKRISSQGDIIQKSSSGSAVIDWVAPPHFYRSGRLIVLYVGNKQPVISLLQSILGPQFAGGV</sequence>
<keyword evidence="3" id="KW-1185">Reference proteome</keyword>
<reference evidence="3" key="1">
    <citation type="submission" date="2018-12" db="EMBL/GenBank/DDBJ databases">
        <title>Tengunoibacter tsumagoiensis gen. nov., sp. nov., Dictyobacter kobayashii sp. nov., D. alpinus sp. nov., and D. joshuensis sp. nov. and description of Dictyobacteraceae fam. nov. within the order Ktedonobacterales isolated from Tengu-no-mugimeshi.</title>
        <authorList>
            <person name="Wang C.M."/>
            <person name="Zheng Y."/>
            <person name="Sakai Y."/>
            <person name="Toyoda A."/>
            <person name="Minakuchi Y."/>
            <person name="Abe K."/>
            <person name="Yokota A."/>
            <person name="Yabe S."/>
        </authorList>
    </citation>
    <scope>NUCLEOTIDE SEQUENCE [LARGE SCALE GENOMIC DNA]</scope>
    <source>
        <strain evidence="3">Uno11</strain>
    </source>
</reference>
<dbReference type="OrthoDB" id="2066498at2"/>
<name>A0A402ABM4_9CHLR</name>
<dbReference type="Proteomes" id="UP000287188">
    <property type="component" value="Unassembled WGS sequence"/>
</dbReference>
<evidence type="ECO:0000256" key="1">
    <source>
        <dbReference type="SAM" id="SignalP"/>
    </source>
</evidence>
<dbReference type="PROSITE" id="PS51257">
    <property type="entry name" value="PROKAR_LIPOPROTEIN"/>
    <property type="match status" value="1"/>
</dbReference>
<dbReference type="EMBL" id="BIFS01000001">
    <property type="protein sequence ID" value="GCE16500.1"/>
    <property type="molecule type" value="Genomic_DNA"/>
</dbReference>
<keyword evidence="1" id="KW-0732">Signal</keyword>
<organism evidence="2 3">
    <name type="scientific">Dictyobacter kobayashii</name>
    <dbReference type="NCBI Taxonomy" id="2014872"/>
    <lineage>
        <taxon>Bacteria</taxon>
        <taxon>Bacillati</taxon>
        <taxon>Chloroflexota</taxon>
        <taxon>Ktedonobacteria</taxon>
        <taxon>Ktedonobacterales</taxon>
        <taxon>Dictyobacteraceae</taxon>
        <taxon>Dictyobacter</taxon>
    </lineage>
</organism>
<evidence type="ECO:0008006" key="4">
    <source>
        <dbReference type="Google" id="ProtNLM"/>
    </source>
</evidence>
<accession>A0A402ABM4</accession>
<evidence type="ECO:0000313" key="3">
    <source>
        <dbReference type="Proteomes" id="UP000287188"/>
    </source>
</evidence>
<dbReference type="AlphaFoldDB" id="A0A402ABM4"/>
<comment type="caution">
    <text evidence="2">The sequence shown here is derived from an EMBL/GenBank/DDBJ whole genome shotgun (WGS) entry which is preliminary data.</text>
</comment>
<evidence type="ECO:0000313" key="2">
    <source>
        <dbReference type="EMBL" id="GCE16500.1"/>
    </source>
</evidence>
<protein>
    <recommendedName>
        <fullName evidence="4">DUF4358 domain-containing protein</fullName>
    </recommendedName>
</protein>
<feature type="chain" id="PRO_5019034045" description="DUF4358 domain-containing protein" evidence="1">
    <location>
        <begin position="26"/>
        <end position="156"/>
    </location>
</feature>
<gene>
    <name evidence="2" type="ORF">KDK_03000</name>
</gene>
<proteinExistence type="predicted"/>
<feature type="signal peptide" evidence="1">
    <location>
        <begin position="1"/>
        <end position="25"/>
    </location>
</feature>